<dbReference type="Proteomes" id="UP000184304">
    <property type="component" value="Unassembled WGS sequence"/>
</dbReference>
<name>A0A1L9MUL4_ASPTC</name>
<dbReference type="OrthoDB" id="4510262at2759"/>
<keyword evidence="2" id="KW-1185">Reference proteome</keyword>
<evidence type="ECO:0000313" key="2">
    <source>
        <dbReference type="Proteomes" id="UP000184304"/>
    </source>
</evidence>
<protein>
    <submittedName>
        <fullName evidence="1">Uncharacterized protein</fullName>
    </submittedName>
</protein>
<accession>A0A1L9MUL4</accession>
<dbReference type="VEuPathDB" id="FungiDB:ASPTUDRAFT_194058"/>
<proteinExistence type="predicted"/>
<dbReference type="EMBL" id="KV878207">
    <property type="protein sequence ID" value="OJI80667.1"/>
    <property type="molecule type" value="Genomic_DNA"/>
</dbReference>
<gene>
    <name evidence="1" type="ORF">ASPTUDRAFT_194058</name>
</gene>
<evidence type="ECO:0000313" key="1">
    <source>
        <dbReference type="EMBL" id="OJI80667.1"/>
    </source>
</evidence>
<sequence length="574" mass="61978">MGQGIDTELSYINTHTRQASVGLMGRAWDNNTPHTTQTHNGSGLMVGWMGWAWNTAHQDIWPQGATTYPAQGATTLLAHGRVEGTGLGQQSTTRQHNTGSGLMVGWMGRAWKTLLYTLTPIYDTRDNFSGPMARQHFWPHGWVDGTGLEDHIIYTYSVLTQGHTASATSQALVGWQGRAWAIRRSLAVDIGHKAVSYQMPHLGMTGFTSTTNQALVGWQGWAWVVARRHRLTLSEPRRDWLVGTGWVTSVTRHWASSVSSPGWLLGMGWAAVVDIGDPALSPPANQALVWVHTVNQASVGWSGRAWDIGFNIHHTGSLQRIRPWLGGRDGPGTSDLNITRRFAAVSQASVGRLGRAWDIGFNIHHIGSLQRTRPRLGGWDGPGTSDTGGGGFGSRFTAVVSQASVGWLGRAWDIGHGGGGWSHPWMGGRDGLGLLDSTSIIQVHCSGEPQALVGWLGRAWDNNSPHTTHVHCSGEPGPGWVEGSGLGSTNFNSKRFTAVVNQALLPDKTPCPGWVDGKGLGYRLTTTAQFTTAVNQASAGWTGRAWDTLTNFNSIGSPLQWTRPRLGGWDGPGT</sequence>
<reference evidence="2" key="1">
    <citation type="journal article" date="2017" name="Genome Biol.">
        <title>Comparative genomics reveals high biological diversity and specific adaptations in the industrially and medically important fungal genus Aspergillus.</title>
        <authorList>
            <person name="de Vries R.P."/>
            <person name="Riley R."/>
            <person name="Wiebenga A."/>
            <person name="Aguilar-Osorio G."/>
            <person name="Amillis S."/>
            <person name="Uchima C.A."/>
            <person name="Anderluh G."/>
            <person name="Asadollahi M."/>
            <person name="Askin M."/>
            <person name="Barry K."/>
            <person name="Battaglia E."/>
            <person name="Bayram O."/>
            <person name="Benocci T."/>
            <person name="Braus-Stromeyer S.A."/>
            <person name="Caldana C."/>
            <person name="Canovas D."/>
            <person name="Cerqueira G.C."/>
            <person name="Chen F."/>
            <person name="Chen W."/>
            <person name="Choi C."/>
            <person name="Clum A."/>
            <person name="Dos Santos R.A."/>
            <person name="Damasio A.R."/>
            <person name="Diallinas G."/>
            <person name="Emri T."/>
            <person name="Fekete E."/>
            <person name="Flipphi M."/>
            <person name="Freyberg S."/>
            <person name="Gallo A."/>
            <person name="Gournas C."/>
            <person name="Habgood R."/>
            <person name="Hainaut M."/>
            <person name="Harispe M.L."/>
            <person name="Henrissat B."/>
            <person name="Hilden K.S."/>
            <person name="Hope R."/>
            <person name="Hossain A."/>
            <person name="Karabika E."/>
            <person name="Karaffa L."/>
            <person name="Karanyi Z."/>
            <person name="Krasevec N."/>
            <person name="Kuo A."/>
            <person name="Kusch H."/>
            <person name="LaButti K."/>
            <person name="Lagendijk E.L."/>
            <person name="Lapidus A."/>
            <person name="Levasseur A."/>
            <person name="Lindquist E."/>
            <person name="Lipzen A."/>
            <person name="Logrieco A.F."/>
            <person name="MacCabe A."/>
            <person name="Maekelae M.R."/>
            <person name="Malavazi I."/>
            <person name="Melin P."/>
            <person name="Meyer V."/>
            <person name="Mielnichuk N."/>
            <person name="Miskei M."/>
            <person name="Molnar A.P."/>
            <person name="Mule G."/>
            <person name="Ngan C.Y."/>
            <person name="Orejas M."/>
            <person name="Orosz E."/>
            <person name="Ouedraogo J.P."/>
            <person name="Overkamp K.M."/>
            <person name="Park H.-S."/>
            <person name="Perrone G."/>
            <person name="Piumi F."/>
            <person name="Punt P.J."/>
            <person name="Ram A.F."/>
            <person name="Ramon A."/>
            <person name="Rauscher S."/>
            <person name="Record E."/>
            <person name="Riano-Pachon D.M."/>
            <person name="Robert V."/>
            <person name="Roehrig J."/>
            <person name="Ruller R."/>
            <person name="Salamov A."/>
            <person name="Salih N.S."/>
            <person name="Samson R.A."/>
            <person name="Sandor E."/>
            <person name="Sanguinetti M."/>
            <person name="Schuetze T."/>
            <person name="Sepcic K."/>
            <person name="Shelest E."/>
            <person name="Sherlock G."/>
            <person name="Sophianopoulou V."/>
            <person name="Squina F.M."/>
            <person name="Sun H."/>
            <person name="Susca A."/>
            <person name="Todd R.B."/>
            <person name="Tsang A."/>
            <person name="Unkles S.E."/>
            <person name="van de Wiele N."/>
            <person name="van Rossen-Uffink D."/>
            <person name="Oliveira J.V."/>
            <person name="Vesth T.C."/>
            <person name="Visser J."/>
            <person name="Yu J.-H."/>
            <person name="Zhou M."/>
            <person name="Andersen M.R."/>
            <person name="Archer D.B."/>
            <person name="Baker S.E."/>
            <person name="Benoit I."/>
            <person name="Brakhage A.A."/>
            <person name="Braus G.H."/>
            <person name="Fischer R."/>
            <person name="Frisvad J.C."/>
            <person name="Goldman G.H."/>
            <person name="Houbraken J."/>
            <person name="Oakley B."/>
            <person name="Pocsi I."/>
            <person name="Scazzocchio C."/>
            <person name="Seiboth B."/>
            <person name="vanKuyk P.A."/>
            <person name="Wortman J."/>
            <person name="Dyer P.S."/>
            <person name="Grigoriev I.V."/>
        </authorList>
    </citation>
    <scope>NUCLEOTIDE SEQUENCE [LARGE SCALE GENOMIC DNA]</scope>
    <source>
        <strain evidence="2">CBS 134.48</strain>
    </source>
</reference>
<dbReference type="AlphaFoldDB" id="A0A1L9MUL4"/>
<organism evidence="1 2">
    <name type="scientific">Aspergillus tubingensis (strain CBS 134.48)</name>
    <dbReference type="NCBI Taxonomy" id="767770"/>
    <lineage>
        <taxon>Eukaryota</taxon>
        <taxon>Fungi</taxon>
        <taxon>Dikarya</taxon>
        <taxon>Ascomycota</taxon>
        <taxon>Pezizomycotina</taxon>
        <taxon>Eurotiomycetes</taxon>
        <taxon>Eurotiomycetidae</taxon>
        <taxon>Eurotiales</taxon>
        <taxon>Aspergillaceae</taxon>
        <taxon>Aspergillus</taxon>
        <taxon>Aspergillus subgen. Circumdati</taxon>
    </lineage>
</organism>